<dbReference type="AlphaFoldDB" id="M4Z086"/>
<gene>
    <name evidence="2" type="ORF">S58_02350</name>
</gene>
<sequence length="96" mass="9874">MLAGTLRRGSGMIGLGGTVWVVAALWPRCSEALSWAPPFGADLADGVVWAAAWLAATVSAQAVTAHAAIQADMRRPCGAAEGEMGLFNKGLFKTTS</sequence>
<protein>
    <submittedName>
        <fullName evidence="2">Uncharacterized protein</fullName>
    </submittedName>
</protein>
<dbReference type="EMBL" id="AP012603">
    <property type="protein sequence ID" value="BAM86254.1"/>
    <property type="molecule type" value="Genomic_DNA"/>
</dbReference>
<organism evidence="2 3">
    <name type="scientific">Bradyrhizobium oligotrophicum S58</name>
    <dbReference type="NCBI Taxonomy" id="1245469"/>
    <lineage>
        <taxon>Bacteria</taxon>
        <taxon>Pseudomonadati</taxon>
        <taxon>Pseudomonadota</taxon>
        <taxon>Alphaproteobacteria</taxon>
        <taxon>Hyphomicrobiales</taxon>
        <taxon>Nitrobacteraceae</taxon>
        <taxon>Bradyrhizobium</taxon>
    </lineage>
</organism>
<evidence type="ECO:0000313" key="3">
    <source>
        <dbReference type="Proteomes" id="UP000011841"/>
    </source>
</evidence>
<accession>M4Z086</accession>
<keyword evidence="1" id="KW-0472">Membrane</keyword>
<evidence type="ECO:0000256" key="1">
    <source>
        <dbReference type="SAM" id="Phobius"/>
    </source>
</evidence>
<dbReference type="HOGENOM" id="CLU_2354276_0_0_5"/>
<name>M4Z086_9BRAD</name>
<reference evidence="2 3" key="1">
    <citation type="journal article" date="2013" name="Appl. Environ. Microbiol.">
        <title>Genome analysis suggests that the soil oligotrophic bacterium Agromonas oligotrophica (Bradyrhizobium oligotrophicum) is a nitrogen-fixing symbiont of Aeschynomene indica.</title>
        <authorList>
            <person name="Okubo T."/>
            <person name="Fukushima S."/>
            <person name="Itakura M."/>
            <person name="Oshima K."/>
            <person name="Longtonglang A."/>
            <person name="Teaumroong N."/>
            <person name="Mitsui H."/>
            <person name="Hattori M."/>
            <person name="Hattori R."/>
            <person name="Hattori T."/>
            <person name="Minamisawa K."/>
        </authorList>
    </citation>
    <scope>NUCLEOTIDE SEQUENCE [LARGE SCALE GENOMIC DNA]</scope>
    <source>
        <strain evidence="2 3">S58</strain>
    </source>
</reference>
<evidence type="ECO:0000313" key="2">
    <source>
        <dbReference type="EMBL" id="BAM86254.1"/>
    </source>
</evidence>
<keyword evidence="3" id="KW-1185">Reference proteome</keyword>
<keyword evidence="1" id="KW-1133">Transmembrane helix</keyword>
<feature type="transmembrane region" description="Helical" evidence="1">
    <location>
        <begin position="9"/>
        <end position="27"/>
    </location>
</feature>
<proteinExistence type="predicted"/>
<dbReference type="Proteomes" id="UP000011841">
    <property type="component" value="Chromosome"/>
</dbReference>
<keyword evidence="1" id="KW-0812">Transmembrane</keyword>
<dbReference type="KEGG" id="aol:S58_02350"/>
<feature type="transmembrane region" description="Helical" evidence="1">
    <location>
        <begin position="47"/>
        <end position="69"/>
    </location>
</feature>